<keyword evidence="8 9" id="KW-0472">Membrane</keyword>
<dbReference type="NCBIfam" id="TIGR00964">
    <property type="entry name" value="secE_bact"/>
    <property type="match status" value="1"/>
</dbReference>
<dbReference type="Pfam" id="PF00584">
    <property type="entry name" value="SecE"/>
    <property type="match status" value="1"/>
</dbReference>
<dbReference type="GO" id="GO:0008320">
    <property type="term" value="F:protein transmembrane transporter activity"/>
    <property type="evidence" value="ECO:0007669"/>
    <property type="project" value="UniProtKB-UniRule"/>
</dbReference>
<evidence type="ECO:0000256" key="9">
    <source>
        <dbReference type="HAMAP-Rule" id="MF_00422"/>
    </source>
</evidence>
<evidence type="ECO:0000256" key="3">
    <source>
        <dbReference type="ARBA" id="ARBA00022475"/>
    </source>
</evidence>
<name>A0A1F5T5W6_9BACT</name>
<keyword evidence="7 9" id="KW-0811">Translocation</keyword>
<dbReference type="GO" id="GO:0005886">
    <property type="term" value="C:plasma membrane"/>
    <property type="evidence" value="ECO:0007669"/>
    <property type="project" value="UniProtKB-SubCell"/>
</dbReference>
<dbReference type="InterPro" id="IPR038379">
    <property type="entry name" value="SecE_sf"/>
</dbReference>
<dbReference type="InterPro" id="IPR005807">
    <property type="entry name" value="SecE_bac"/>
</dbReference>
<dbReference type="PANTHER" id="PTHR33910:SF1">
    <property type="entry name" value="PROTEIN TRANSLOCASE SUBUNIT SECE"/>
    <property type="match status" value="1"/>
</dbReference>
<reference evidence="10 11" key="1">
    <citation type="journal article" date="2016" name="Nat. Commun.">
        <title>Thousands of microbial genomes shed light on interconnected biogeochemical processes in an aquifer system.</title>
        <authorList>
            <person name="Anantharaman K."/>
            <person name="Brown C.T."/>
            <person name="Hug L.A."/>
            <person name="Sharon I."/>
            <person name="Castelle C.J."/>
            <person name="Probst A.J."/>
            <person name="Thomas B.C."/>
            <person name="Singh A."/>
            <person name="Wilkins M.J."/>
            <person name="Karaoz U."/>
            <person name="Brodie E.L."/>
            <person name="Williams K.H."/>
            <person name="Hubbard S.S."/>
            <person name="Banfield J.F."/>
        </authorList>
    </citation>
    <scope>NUCLEOTIDE SEQUENCE [LARGE SCALE GENOMIC DNA]</scope>
</reference>
<protein>
    <recommendedName>
        <fullName evidence="9">Protein translocase subunit SecE</fullName>
    </recommendedName>
</protein>
<evidence type="ECO:0000256" key="8">
    <source>
        <dbReference type="ARBA" id="ARBA00023136"/>
    </source>
</evidence>
<evidence type="ECO:0000256" key="6">
    <source>
        <dbReference type="ARBA" id="ARBA00022989"/>
    </source>
</evidence>
<feature type="transmembrane region" description="Helical" evidence="9">
    <location>
        <begin position="35"/>
        <end position="56"/>
    </location>
</feature>
<proteinExistence type="inferred from homology"/>
<comment type="caution">
    <text evidence="10">The sequence shown here is derived from an EMBL/GenBank/DDBJ whole genome shotgun (WGS) entry which is preliminary data.</text>
</comment>
<keyword evidence="3 9" id="KW-1003">Cell membrane</keyword>
<comment type="subcellular location">
    <subcellularLocation>
        <location evidence="9">Cell membrane</location>
        <topology evidence="9">Single-pass membrane protein</topology>
    </subcellularLocation>
    <subcellularLocation>
        <location evidence="1">Membrane</location>
    </subcellularLocation>
</comment>
<comment type="similarity">
    <text evidence="9">Belongs to the SecE/SEC61-gamma family.</text>
</comment>
<evidence type="ECO:0000256" key="7">
    <source>
        <dbReference type="ARBA" id="ARBA00023010"/>
    </source>
</evidence>
<evidence type="ECO:0000256" key="1">
    <source>
        <dbReference type="ARBA" id="ARBA00004370"/>
    </source>
</evidence>
<dbReference type="GO" id="GO:0065002">
    <property type="term" value="P:intracellular protein transmembrane transport"/>
    <property type="evidence" value="ECO:0007669"/>
    <property type="project" value="UniProtKB-UniRule"/>
</dbReference>
<gene>
    <name evidence="9" type="primary">secE</name>
    <name evidence="10" type="ORF">A2482_04545</name>
</gene>
<dbReference type="GO" id="GO:0043952">
    <property type="term" value="P:protein transport by the Sec complex"/>
    <property type="evidence" value="ECO:0007669"/>
    <property type="project" value="UniProtKB-UniRule"/>
</dbReference>
<evidence type="ECO:0000313" key="11">
    <source>
        <dbReference type="Proteomes" id="UP000178656"/>
    </source>
</evidence>
<keyword evidence="4 9" id="KW-0812">Transmembrane</keyword>
<dbReference type="GO" id="GO:0009306">
    <property type="term" value="P:protein secretion"/>
    <property type="evidence" value="ECO:0007669"/>
    <property type="project" value="UniProtKB-UniRule"/>
</dbReference>
<keyword evidence="6 9" id="KW-1133">Transmembrane helix</keyword>
<dbReference type="EMBL" id="MFGM01000084">
    <property type="protein sequence ID" value="OGF34086.1"/>
    <property type="molecule type" value="Genomic_DNA"/>
</dbReference>
<evidence type="ECO:0000256" key="2">
    <source>
        <dbReference type="ARBA" id="ARBA00022448"/>
    </source>
</evidence>
<keyword evidence="2 9" id="KW-0813">Transport</keyword>
<accession>A0A1F5T5W6</accession>
<dbReference type="HAMAP" id="MF_00422">
    <property type="entry name" value="SecE"/>
    <property type="match status" value="1"/>
</dbReference>
<dbReference type="PANTHER" id="PTHR33910">
    <property type="entry name" value="PROTEIN TRANSLOCASE SUBUNIT SECE"/>
    <property type="match status" value="1"/>
</dbReference>
<keyword evidence="5 9" id="KW-0653">Protein transport</keyword>
<dbReference type="PROSITE" id="PS01067">
    <property type="entry name" value="SECE_SEC61G"/>
    <property type="match status" value="1"/>
</dbReference>
<dbReference type="Proteomes" id="UP000178656">
    <property type="component" value="Unassembled WGS sequence"/>
</dbReference>
<evidence type="ECO:0000256" key="5">
    <source>
        <dbReference type="ARBA" id="ARBA00022927"/>
    </source>
</evidence>
<dbReference type="Gene3D" id="1.20.5.1030">
    <property type="entry name" value="Preprotein translocase secy subunit"/>
    <property type="match status" value="1"/>
</dbReference>
<dbReference type="InterPro" id="IPR001901">
    <property type="entry name" value="Translocase_SecE/Sec61-g"/>
</dbReference>
<comment type="subunit">
    <text evidence="9">Component of the Sec protein translocase complex. Heterotrimer consisting of SecY, SecE and SecG subunits. The heterotrimers can form oligomers, although 1 heterotrimer is thought to be able to translocate proteins. Interacts with the ribosome. Interacts with SecDF, and other proteins may be involved. Interacts with SecA.</text>
</comment>
<evidence type="ECO:0000256" key="4">
    <source>
        <dbReference type="ARBA" id="ARBA00022692"/>
    </source>
</evidence>
<dbReference type="AlphaFoldDB" id="A0A1F5T5W6"/>
<evidence type="ECO:0000313" key="10">
    <source>
        <dbReference type="EMBL" id="OGF34086.1"/>
    </source>
</evidence>
<dbReference type="GO" id="GO:0006605">
    <property type="term" value="P:protein targeting"/>
    <property type="evidence" value="ECO:0007669"/>
    <property type="project" value="UniProtKB-UniRule"/>
</dbReference>
<sequence length="63" mass="7231">MNIKESRIVKYLIESKSELKKVNWPTKKETTKHTLIVIGMSLFVAAFLGLLDFVFAKTLSLFL</sequence>
<organism evidence="10 11">
    <name type="scientific">Candidatus Falkowbacteria bacterium RIFOXYC2_FULL_48_21</name>
    <dbReference type="NCBI Taxonomy" id="1798005"/>
    <lineage>
        <taxon>Bacteria</taxon>
        <taxon>Candidatus Falkowiibacteriota</taxon>
    </lineage>
</organism>
<comment type="function">
    <text evidence="9">Essential subunit of the Sec protein translocation channel SecYEG. Clamps together the 2 halves of SecY. May contact the channel plug during translocation.</text>
</comment>